<dbReference type="EMBL" id="JBEYBF010000008">
    <property type="protein sequence ID" value="MEU1953098.1"/>
    <property type="molecule type" value="Genomic_DNA"/>
</dbReference>
<dbReference type="EC" id="2.-.-.-" evidence="2"/>
<gene>
    <name evidence="2" type="ORF">ABZ510_14635</name>
</gene>
<comment type="caution">
    <text evidence="2">The sequence shown here is derived from an EMBL/GenBank/DDBJ whole genome shotgun (WGS) entry which is preliminary data.</text>
</comment>
<dbReference type="Pfam" id="PF13302">
    <property type="entry name" value="Acetyltransf_3"/>
    <property type="match status" value="1"/>
</dbReference>
<dbReference type="SUPFAM" id="SSF55729">
    <property type="entry name" value="Acyl-CoA N-acyltransferases (Nat)"/>
    <property type="match status" value="1"/>
</dbReference>
<dbReference type="Gene3D" id="3.40.630.30">
    <property type="match status" value="1"/>
</dbReference>
<dbReference type="GO" id="GO:0016740">
    <property type="term" value="F:transferase activity"/>
    <property type="evidence" value="ECO:0007669"/>
    <property type="project" value="UniProtKB-KW"/>
</dbReference>
<organism evidence="2 3">
    <name type="scientific">Nocardia rhamnosiphila</name>
    <dbReference type="NCBI Taxonomy" id="426716"/>
    <lineage>
        <taxon>Bacteria</taxon>
        <taxon>Bacillati</taxon>
        <taxon>Actinomycetota</taxon>
        <taxon>Actinomycetes</taxon>
        <taxon>Mycobacteriales</taxon>
        <taxon>Nocardiaceae</taxon>
        <taxon>Nocardia</taxon>
    </lineage>
</organism>
<evidence type="ECO:0000313" key="3">
    <source>
        <dbReference type="Proteomes" id="UP001550628"/>
    </source>
</evidence>
<keyword evidence="2" id="KW-0808">Transferase</keyword>
<feature type="domain" description="N-acetyltransferase" evidence="1">
    <location>
        <begin position="8"/>
        <end position="165"/>
    </location>
</feature>
<accession>A0ABV2WQD2</accession>
<dbReference type="InterPro" id="IPR000182">
    <property type="entry name" value="GNAT_dom"/>
</dbReference>
<reference evidence="2 3" key="1">
    <citation type="submission" date="2024-06" db="EMBL/GenBank/DDBJ databases">
        <title>The Natural Products Discovery Center: Release of the First 8490 Sequenced Strains for Exploring Actinobacteria Biosynthetic Diversity.</title>
        <authorList>
            <person name="Kalkreuter E."/>
            <person name="Kautsar S.A."/>
            <person name="Yang D."/>
            <person name="Bader C.D."/>
            <person name="Teijaro C.N."/>
            <person name="Fluegel L."/>
            <person name="Davis C.M."/>
            <person name="Simpson J.R."/>
            <person name="Lauterbach L."/>
            <person name="Steele A.D."/>
            <person name="Gui C."/>
            <person name="Meng S."/>
            <person name="Li G."/>
            <person name="Viehrig K."/>
            <person name="Ye F."/>
            <person name="Su P."/>
            <person name="Kiefer A.F."/>
            <person name="Nichols A."/>
            <person name="Cepeda A.J."/>
            <person name="Yan W."/>
            <person name="Fan B."/>
            <person name="Jiang Y."/>
            <person name="Adhikari A."/>
            <person name="Zheng C.-J."/>
            <person name="Schuster L."/>
            <person name="Cowan T.M."/>
            <person name="Smanski M.J."/>
            <person name="Chevrette M.G."/>
            <person name="De Carvalho L.P.S."/>
            <person name="Shen B."/>
        </authorList>
    </citation>
    <scope>NUCLEOTIDE SEQUENCE [LARGE SCALE GENOMIC DNA]</scope>
    <source>
        <strain evidence="2 3">NPDC019708</strain>
    </source>
</reference>
<proteinExistence type="predicted"/>
<protein>
    <submittedName>
        <fullName evidence="2">GNAT family protein</fullName>
        <ecNumber evidence="2">2.-.-.-</ecNumber>
    </submittedName>
</protein>
<evidence type="ECO:0000313" key="2">
    <source>
        <dbReference type="EMBL" id="MEU1953098.1"/>
    </source>
</evidence>
<dbReference type="RefSeq" id="WP_356954019.1">
    <property type="nucleotide sequence ID" value="NZ_JBEXYG010000001.1"/>
</dbReference>
<evidence type="ECO:0000259" key="1">
    <source>
        <dbReference type="PROSITE" id="PS51186"/>
    </source>
</evidence>
<keyword evidence="3" id="KW-1185">Reference proteome</keyword>
<dbReference type="PROSITE" id="PS51186">
    <property type="entry name" value="GNAT"/>
    <property type="match status" value="1"/>
</dbReference>
<sequence length="165" mass="17852">MLISDGVIGLRPIEVADAAAHLAAQDRESMRRAPGPGTPNVVADFERCADQWAQDGPCKTFGVVDALTHALAGTLDLAVEQEFLAKRQADIAFGIYAPWRGRGVAGRSVVLACRYLARHDLADEAVLRIDPDNSAAMALAHRLGFHYHHTSVGPEGRLDWFIQAV</sequence>
<dbReference type="InterPro" id="IPR016181">
    <property type="entry name" value="Acyl_CoA_acyltransferase"/>
</dbReference>
<dbReference type="Proteomes" id="UP001550628">
    <property type="component" value="Unassembled WGS sequence"/>
</dbReference>
<name>A0ABV2WQD2_9NOCA</name>